<feature type="domain" description="Zn(2)-C6 fungal-type" evidence="8">
    <location>
        <begin position="6"/>
        <end position="37"/>
    </location>
</feature>
<dbReference type="InterPro" id="IPR050987">
    <property type="entry name" value="AtrR-like"/>
</dbReference>
<comment type="subcellular location">
    <subcellularLocation>
        <location evidence="1">Nucleus</location>
    </subcellularLocation>
</comment>
<dbReference type="AlphaFoldDB" id="A0A8J2N6W1"/>
<keyword evidence="3" id="KW-0238">DNA-binding</keyword>
<dbReference type="PANTHER" id="PTHR46910:SF37">
    <property type="entry name" value="ZN(II)2CYS6 TRANSCRIPTION FACTOR (EUROFUNG)"/>
    <property type="match status" value="1"/>
</dbReference>
<evidence type="ECO:0000256" key="1">
    <source>
        <dbReference type="ARBA" id="ARBA00004123"/>
    </source>
</evidence>
<comment type="caution">
    <text evidence="9">The sequence shown here is derived from an EMBL/GenBank/DDBJ whole genome shotgun (WGS) entry which is preliminary data.</text>
</comment>
<dbReference type="GO" id="GO:0005634">
    <property type="term" value="C:nucleus"/>
    <property type="evidence" value="ECO:0007669"/>
    <property type="project" value="UniProtKB-SubCell"/>
</dbReference>
<evidence type="ECO:0000256" key="6">
    <source>
        <dbReference type="SAM" id="MobiDB-lite"/>
    </source>
</evidence>
<dbReference type="GO" id="GO:0006351">
    <property type="term" value="P:DNA-templated transcription"/>
    <property type="evidence" value="ECO:0007669"/>
    <property type="project" value="InterPro"/>
</dbReference>
<dbReference type="GO" id="GO:0003677">
    <property type="term" value="F:DNA binding"/>
    <property type="evidence" value="ECO:0007669"/>
    <property type="project" value="UniProtKB-KW"/>
</dbReference>
<dbReference type="PANTHER" id="PTHR46910">
    <property type="entry name" value="TRANSCRIPTION FACTOR PDR1"/>
    <property type="match status" value="1"/>
</dbReference>
<evidence type="ECO:0000256" key="2">
    <source>
        <dbReference type="ARBA" id="ARBA00023015"/>
    </source>
</evidence>
<dbReference type="SMART" id="SM00906">
    <property type="entry name" value="Fungal_trans"/>
    <property type="match status" value="1"/>
</dbReference>
<dbReference type="PROSITE" id="PS50048">
    <property type="entry name" value="ZN2_CY6_FUNGAL_2"/>
    <property type="match status" value="1"/>
</dbReference>
<dbReference type="Proteomes" id="UP000693738">
    <property type="component" value="Unassembled WGS sequence"/>
</dbReference>
<sequence length="698" mass="77688">MVQKKACDACHKRKIQCDSVEDAPCNWCQHHNLACTFDRVRGRRKPAAKSRLVSLLSSENSLAERLRRVEEALAQTLASQNSSNKPTKPFTPTPLIAEPQTDLDVHMMECGQRPAQATNELTPSPFHYTPSSMESPMIPQELPATIPVASPLGSSPSSVSYGQIHFGGCHFGHLSQHNGMPLLSEEGKEWIASKTGEEVLFEPVPQPTHMTPATLPAKYFRNSQDLWALPDKAVVETVFDVFANSSFSLVFPVVDRVLFQSVIDLAYLSQPVEVSSLEHMSCKACVLAFLSIIPLFKTSLLGLPAVDTDLCAVKARYILTDILEGASLTTLQVAFMLNMHEVFLGRLRSASMFHAIACRMVFSLGGQNYTVPKPQEGPLTQSERGRRQIRLLFWLTYIFDKDIALRTGQPPLMSDDYCDLTLPENYLKCYEYLPELSHNLSPELSGDSGLTPHLPGDPRLSHIKEKTSRLLYSAQAAKKTPAQLLFDIRDLDHELENWRLSIPLTFRPQLSISNESQVTVEGMQLPRSMRAITLHLEYHHLMTTIHRASGRCMQRPEADDPMDEAGWASTIESGVESSIALALEASRSTLVYLKAALNGLAGEAFWIVVFYPTAAMITIFFNILMHPLHGRAVADLELLRSAANLICELPISRLTSREVAHTKLVNEFATELVRLAKSAIAKAKESDKELETQPRAHR</sequence>
<keyword evidence="7" id="KW-1133">Transmembrane helix</keyword>
<gene>
    <name evidence="9" type="ORF">FEQUK3_LOCUS689</name>
</gene>
<organism evidence="9 10">
    <name type="scientific">Fusarium equiseti</name>
    <name type="common">Fusarium scirpi</name>
    <dbReference type="NCBI Taxonomy" id="61235"/>
    <lineage>
        <taxon>Eukaryota</taxon>
        <taxon>Fungi</taxon>
        <taxon>Dikarya</taxon>
        <taxon>Ascomycota</taxon>
        <taxon>Pezizomycotina</taxon>
        <taxon>Sordariomycetes</taxon>
        <taxon>Hypocreomycetidae</taxon>
        <taxon>Hypocreales</taxon>
        <taxon>Nectriaceae</taxon>
        <taxon>Fusarium</taxon>
        <taxon>Fusarium incarnatum-equiseti species complex</taxon>
    </lineage>
</organism>
<evidence type="ECO:0000256" key="5">
    <source>
        <dbReference type="ARBA" id="ARBA00023242"/>
    </source>
</evidence>
<accession>A0A8J2N6W1</accession>
<keyword evidence="5" id="KW-0539">Nucleus</keyword>
<evidence type="ECO:0000256" key="4">
    <source>
        <dbReference type="ARBA" id="ARBA00023163"/>
    </source>
</evidence>
<dbReference type="GO" id="GO:0008270">
    <property type="term" value="F:zinc ion binding"/>
    <property type="evidence" value="ECO:0007669"/>
    <property type="project" value="InterPro"/>
</dbReference>
<dbReference type="CDD" id="cd12148">
    <property type="entry name" value="fungal_TF_MHR"/>
    <property type="match status" value="1"/>
</dbReference>
<dbReference type="InterPro" id="IPR007219">
    <property type="entry name" value="XnlR_reg_dom"/>
</dbReference>
<dbReference type="GO" id="GO:0000981">
    <property type="term" value="F:DNA-binding transcription factor activity, RNA polymerase II-specific"/>
    <property type="evidence" value="ECO:0007669"/>
    <property type="project" value="InterPro"/>
</dbReference>
<evidence type="ECO:0000313" key="10">
    <source>
        <dbReference type="Proteomes" id="UP000693738"/>
    </source>
</evidence>
<proteinExistence type="predicted"/>
<feature type="compositionally biased region" description="Polar residues" evidence="6">
    <location>
        <begin position="77"/>
        <end position="86"/>
    </location>
</feature>
<evidence type="ECO:0000256" key="7">
    <source>
        <dbReference type="SAM" id="Phobius"/>
    </source>
</evidence>
<name>A0A8J2N6W1_FUSEQ</name>
<keyword evidence="7" id="KW-0472">Membrane</keyword>
<dbReference type="CDD" id="cd00067">
    <property type="entry name" value="GAL4"/>
    <property type="match status" value="1"/>
</dbReference>
<evidence type="ECO:0000259" key="8">
    <source>
        <dbReference type="PROSITE" id="PS50048"/>
    </source>
</evidence>
<reference evidence="9" key="1">
    <citation type="submission" date="2021-05" db="EMBL/GenBank/DDBJ databases">
        <authorList>
            <person name="Khan N."/>
        </authorList>
    </citation>
    <scope>NUCLEOTIDE SEQUENCE</scope>
</reference>
<evidence type="ECO:0000313" key="9">
    <source>
        <dbReference type="EMBL" id="CAG7554977.1"/>
    </source>
</evidence>
<feature type="transmembrane region" description="Helical" evidence="7">
    <location>
        <begin position="604"/>
        <end position="624"/>
    </location>
</feature>
<dbReference type="EMBL" id="CAJSTJ010000033">
    <property type="protein sequence ID" value="CAG7554977.1"/>
    <property type="molecule type" value="Genomic_DNA"/>
</dbReference>
<feature type="region of interest" description="Disordered" evidence="6">
    <location>
        <begin position="77"/>
        <end position="96"/>
    </location>
</feature>
<evidence type="ECO:0000256" key="3">
    <source>
        <dbReference type="ARBA" id="ARBA00023125"/>
    </source>
</evidence>
<protein>
    <recommendedName>
        <fullName evidence="8">Zn(2)-C6 fungal-type domain-containing protein</fullName>
    </recommendedName>
</protein>
<keyword evidence="2" id="KW-0805">Transcription regulation</keyword>
<dbReference type="Pfam" id="PF04082">
    <property type="entry name" value="Fungal_trans"/>
    <property type="match status" value="1"/>
</dbReference>
<dbReference type="InterPro" id="IPR001138">
    <property type="entry name" value="Zn2Cys6_DnaBD"/>
</dbReference>
<dbReference type="SMART" id="SM00066">
    <property type="entry name" value="GAL4"/>
    <property type="match status" value="1"/>
</dbReference>
<keyword evidence="7" id="KW-0812">Transmembrane</keyword>
<dbReference type="Pfam" id="PF00172">
    <property type="entry name" value="Zn_clus"/>
    <property type="match status" value="1"/>
</dbReference>
<dbReference type="PROSITE" id="PS00463">
    <property type="entry name" value="ZN2_CY6_FUNGAL_1"/>
    <property type="match status" value="1"/>
</dbReference>
<keyword evidence="4" id="KW-0804">Transcription</keyword>